<evidence type="ECO:0000313" key="6">
    <source>
        <dbReference type="Proteomes" id="UP001205890"/>
    </source>
</evidence>
<dbReference type="Proteomes" id="UP001205890">
    <property type="component" value="Unassembled WGS sequence"/>
</dbReference>
<dbReference type="Gene3D" id="3.40.309.10">
    <property type="entry name" value="Aldehyde Dehydrogenase, Chain A, domain 2"/>
    <property type="match status" value="1"/>
</dbReference>
<dbReference type="PROSITE" id="PS00070">
    <property type="entry name" value="ALDEHYDE_DEHYDR_CYS"/>
    <property type="match status" value="1"/>
</dbReference>
<dbReference type="PANTHER" id="PTHR11699">
    <property type="entry name" value="ALDEHYDE DEHYDROGENASE-RELATED"/>
    <property type="match status" value="1"/>
</dbReference>
<accession>A0ABT1LEC3</accession>
<evidence type="ECO:0000256" key="2">
    <source>
        <dbReference type="PROSITE-ProRule" id="PRU10007"/>
    </source>
</evidence>
<dbReference type="EMBL" id="JANCLU010000015">
    <property type="protein sequence ID" value="MCP8939847.1"/>
    <property type="molecule type" value="Genomic_DNA"/>
</dbReference>
<keyword evidence="6" id="KW-1185">Reference proteome</keyword>
<dbReference type="SUPFAM" id="SSF53720">
    <property type="entry name" value="ALDH-like"/>
    <property type="match status" value="1"/>
</dbReference>
<feature type="domain" description="Aldehyde dehydrogenase" evidence="4">
    <location>
        <begin position="12"/>
        <end position="463"/>
    </location>
</feature>
<dbReference type="CDD" id="cd07102">
    <property type="entry name" value="ALDH_EDX86601"/>
    <property type="match status" value="1"/>
</dbReference>
<dbReference type="InterPro" id="IPR016162">
    <property type="entry name" value="Ald_DH_N"/>
</dbReference>
<dbReference type="PROSITE" id="PS00687">
    <property type="entry name" value="ALDEHYDE_DEHYDR_GLU"/>
    <property type="match status" value="1"/>
</dbReference>
<dbReference type="InterPro" id="IPR015590">
    <property type="entry name" value="Aldehyde_DH_dom"/>
</dbReference>
<keyword evidence="1 3" id="KW-0560">Oxidoreductase</keyword>
<comment type="similarity">
    <text evidence="3">Belongs to the aldehyde dehydrogenase family.</text>
</comment>
<feature type="active site" evidence="2">
    <location>
        <position position="238"/>
    </location>
</feature>
<reference evidence="5 6" key="1">
    <citation type="submission" date="2022-07" db="EMBL/GenBank/DDBJ databases">
        <authorList>
            <person name="Li W.-J."/>
            <person name="Deng Q.-Q."/>
        </authorList>
    </citation>
    <scope>NUCLEOTIDE SEQUENCE [LARGE SCALE GENOMIC DNA]</scope>
    <source>
        <strain evidence="5 6">SYSU M60028</strain>
    </source>
</reference>
<dbReference type="RefSeq" id="WP_254743873.1">
    <property type="nucleotide sequence ID" value="NZ_JANCLU010000015.1"/>
</dbReference>
<gene>
    <name evidence="5" type="ORF">NK718_15065</name>
</gene>
<comment type="caution">
    <text evidence="5">The sequence shown here is derived from an EMBL/GenBank/DDBJ whole genome shotgun (WGS) entry which is preliminary data.</text>
</comment>
<proteinExistence type="inferred from homology"/>
<evidence type="ECO:0000256" key="3">
    <source>
        <dbReference type="RuleBase" id="RU003345"/>
    </source>
</evidence>
<protein>
    <submittedName>
        <fullName evidence="5">Aldehyde dehydrogenase family protein</fullName>
    </submittedName>
</protein>
<name>A0ABT1LEC3_9HYPH</name>
<dbReference type="Pfam" id="PF00171">
    <property type="entry name" value="Aldedh"/>
    <property type="match status" value="1"/>
</dbReference>
<evidence type="ECO:0000259" key="4">
    <source>
        <dbReference type="Pfam" id="PF00171"/>
    </source>
</evidence>
<dbReference type="InterPro" id="IPR016161">
    <property type="entry name" value="Ald_DH/histidinol_DH"/>
</dbReference>
<evidence type="ECO:0000256" key="1">
    <source>
        <dbReference type="ARBA" id="ARBA00023002"/>
    </source>
</evidence>
<evidence type="ECO:0000313" key="5">
    <source>
        <dbReference type="EMBL" id="MCP8939847.1"/>
    </source>
</evidence>
<dbReference type="InterPro" id="IPR016160">
    <property type="entry name" value="Ald_DH_CS_CYS"/>
</dbReference>
<dbReference type="InterPro" id="IPR029510">
    <property type="entry name" value="Ald_DH_CS_GLU"/>
</dbReference>
<sequence>MTSQGDRREAVQHTVSPVDGSVYVERPLASDAAIAAALADARAAQKAWRAESVEARARLLTAFVDAFVAKRDDIARELTWQMGRPLRYTPGEVRGFEERARHMIAIAPAALADLGVEPKEGFTRFIRRVPLGTVLVVAPWNYPYLTAVNAVVPALMAGNAVLLKHSHQTPLCAERFEQAGREAGLPDGLLRALHMSHDATTRVIAELGVDHVAFTGSVPGGAAVERAAAGRFISVGLELGGKDPAYVRADADLDHAVENLVDGAFFNSGQSCCGIERIYVHASLYDRFVEGAAALTRGYVLGDPTDAETTLGPMVRTSAADFVRGQIDEAVRQGARALIDEAAFPRSRAGTPYLAPQILVGVDHRMRIMREETFGPAVGIMKVGSDEEAIALMNDSEFGLTAAIWSRDAQAAEAIGDRLETGTVFLNRCDYLDPALAWTGVKHSGRGATLSRLGYEHLTRPKSFHFRNP</sequence>
<dbReference type="InterPro" id="IPR016163">
    <property type="entry name" value="Ald_DH_C"/>
</dbReference>
<organism evidence="5 6">
    <name type="scientific">Alsobacter ponti</name>
    <dbReference type="NCBI Taxonomy" id="2962936"/>
    <lineage>
        <taxon>Bacteria</taxon>
        <taxon>Pseudomonadati</taxon>
        <taxon>Pseudomonadota</taxon>
        <taxon>Alphaproteobacteria</taxon>
        <taxon>Hyphomicrobiales</taxon>
        <taxon>Alsobacteraceae</taxon>
        <taxon>Alsobacter</taxon>
    </lineage>
</organism>
<dbReference type="Gene3D" id="3.40.605.10">
    <property type="entry name" value="Aldehyde Dehydrogenase, Chain A, domain 1"/>
    <property type="match status" value="1"/>
</dbReference>